<evidence type="ECO:0008006" key="3">
    <source>
        <dbReference type="Google" id="ProtNLM"/>
    </source>
</evidence>
<sequence>MAFPDANALLIAHLTALVDPVPVVSRIPDPRPAQLVQVRRVGGAAVQPVRDSARLDVKCWDTDDRAAMALALLVRAHVWALSGSALPGGVPCYRVQEFLAPRLDDDPVTNSPVAWATYSLDIRANDVVHPAP</sequence>
<comment type="caution">
    <text evidence="1">The sequence shown here is derived from an EMBL/GenBank/DDBJ whole genome shotgun (WGS) entry which is preliminary data.</text>
</comment>
<dbReference type="EMBL" id="JARAYU010000018">
    <property type="protein sequence ID" value="MDX3705296.1"/>
    <property type="molecule type" value="Genomic_DNA"/>
</dbReference>
<evidence type="ECO:0000313" key="1">
    <source>
        <dbReference type="EMBL" id="MDX3705296.1"/>
    </source>
</evidence>
<protein>
    <recommendedName>
        <fullName evidence="3">Tail terminator</fullName>
    </recommendedName>
</protein>
<proteinExistence type="predicted"/>
<name>A0ABU4NRH0_9ACTN</name>
<dbReference type="RefSeq" id="WP_319063388.1">
    <property type="nucleotide sequence ID" value="NZ_JARAYT010000010.1"/>
</dbReference>
<gene>
    <name evidence="1" type="ORF">PV662_37245</name>
</gene>
<evidence type="ECO:0000313" key="2">
    <source>
        <dbReference type="Proteomes" id="UP001271274"/>
    </source>
</evidence>
<organism evidence="1 2">
    <name type="scientific">Streptomyces europaeiscabiei</name>
    <dbReference type="NCBI Taxonomy" id="146819"/>
    <lineage>
        <taxon>Bacteria</taxon>
        <taxon>Bacillati</taxon>
        <taxon>Actinomycetota</taxon>
        <taxon>Actinomycetes</taxon>
        <taxon>Kitasatosporales</taxon>
        <taxon>Streptomycetaceae</taxon>
        <taxon>Streptomyces</taxon>
    </lineage>
</organism>
<accession>A0ABU4NRH0</accession>
<dbReference type="Proteomes" id="UP001271274">
    <property type="component" value="Unassembled WGS sequence"/>
</dbReference>
<reference evidence="1 2" key="1">
    <citation type="journal article" date="2023" name="Microb. Genom.">
        <title>Mesoterricola silvestris gen. nov., sp. nov., Mesoterricola sediminis sp. nov., Geothrix oryzae sp. nov., Geothrix edaphica sp. nov., Geothrix rubra sp. nov., and Geothrix limicola sp. nov., six novel members of Acidobacteriota isolated from soils.</title>
        <authorList>
            <person name="Weisberg A.J."/>
            <person name="Pearce E."/>
            <person name="Kramer C.G."/>
            <person name="Chang J.H."/>
            <person name="Clarke C.R."/>
        </authorList>
    </citation>
    <scope>NUCLEOTIDE SEQUENCE [LARGE SCALE GENOMIC DNA]</scope>
    <source>
        <strain evidence="1 2">ID09-01A</strain>
    </source>
</reference>
<keyword evidence="2" id="KW-1185">Reference proteome</keyword>